<dbReference type="Gramene" id="OE9A051296T1">
    <property type="protein sequence ID" value="OE9A051296C1"/>
    <property type="gene ID" value="OE9A051296"/>
</dbReference>
<dbReference type="Proteomes" id="UP000594638">
    <property type="component" value="Unassembled WGS sequence"/>
</dbReference>
<dbReference type="GO" id="GO:0016301">
    <property type="term" value="F:kinase activity"/>
    <property type="evidence" value="ECO:0007669"/>
    <property type="project" value="UniProtKB-KW"/>
</dbReference>
<dbReference type="EMBL" id="CACTIH010007260">
    <property type="protein sequence ID" value="CAA3006331.1"/>
    <property type="molecule type" value="Genomic_DNA"/>
</dbReference>
<accession>A0A8S0TLQ3</accession>
<evidence type="ECO:0000313" key="1">
    <source>
        <dbReference type="EMBL" id="CAA3006331.1"/>
    </source>
</evidence>
<comment type="caution">
    <text evidence="1">The sequence shown here is derived from an EMBL/GenBank/DDBJ whole genome shotgun (WGS) entry which is preliminary data.</text>
</comment>
<sequence>MLLVDLKLKVYRGSSVRKILVRETNSYCATEVIAWTAGNHHIWSSASIAKYCTKKLPKDCSDLDENTGEKLLGSLLTDQSGGSAAGRLGLGNGGLDEIFT</sequence>
<keyword evidence="2" id="KW-1185">Reference proteome</keyword>
<evidence type="ECO:0000313" key="2">
    <source>
        <dbReference type="Proteomes" id="UP000594638"/>
    </source>
</evidence>
<name>A0A8S0TLQ3_OLEEU</name>
<gene>
    <name evidence="1" type="ORF">OLEA9_A051296</name>
</gene>
<keyword evidence="1" id="KW-0808">Transferase</keyword>
<organism evidence="1 2">
    <name type="scientific">Olea europaea subsp. europaea</name>
    <dbReference type="NCBI Taxonomy" id="158383"/>
    <lineage>
        <taxon>Eukaryota</taxon>
        <taxon>Viridiplantae</taxon>
        <taxon>Streptophyta</taxon>
        <taxon>Embryophyta</taxon>
        <taxon>Tracheophyta</taxon>
        <taxon>Spermatophyta</taxon>
        <taxon>Magnoliopsida</taxon>
        <taxon>eudicotyledons</taxon>
        <taxon>Gunneridae</taxon>
        <taxon>Pentapetalae</taxon>
        <taxon>asterids</taxon>
        <taxon>lamiids</taxon>
        <taxon>Lamiales</taxon>
        <taxon>Oleaceae</taxon>
        <taxon>Oleeae</taxon>
        <taxon>Olea</taxon>
    </lineage>
</organism>
<dbReference type="AlphaFoldDB" id="A0A8S0TLQ3"/>
<keyword evidence="1" id="KW-0418">Kinase</keyword>
<reference evidence="1 2" key="1">
    <citation type="submission" date="2019-12" db="EMBL/GenBank/DDBJ databases">
        <authorList>
            <person name="Alioto T."/>
            <person name="Alioto T."/>
            <person name="Gomez Garrido J."/>
        </authorList>
    </citation>
    <scope>NUCLEOTIDE SEQUENCE [LARGE SCALE GENOMIC DNA]</scope>
</reference>
<proteinExistence type="predicted"/>
<protein>
    <submittedName>
        <fullName evidence="1">Probable receptor-like serine threonine- kinase At5g57670</fullName>
    </submittedName>
</protein>
<keyword evidence="1" id="KW-0675">Receptor</keyword>
<dbReference type="OrthoDB" id="1724802at2759"/>